<evidence type="ECO:0000313" key="10">
    <source>
        <dbReference type="Proteomes" id="UP000029843"/>
    </source>
</evidence>
<feature type="transmembrane region" description="Helical" evidence="7">
    <location>
        <begin position="20"/>
        <end position="39"/>
    </location>
</feature>
<dbReference type="PANTHER" id="PTHR30572">
    <property type="entry name" value="MEMBRANE COMPONENT OF TRANSPORTER-RELATED"/>
    <property type="match status" value="1"/>
</dbReference>
<name>A0A099KDI0_COLPS</name>
<sequence>MNIKALLKSLLLRKFTTGLLILQLSITLGLLINSVILALDTNNKLSQETGLDIENTLIVSLRPTSGEYRNLDYYRSIVSEDLHQLSKLSGVEGVSLVNQLPINKNGMLGNFYDLDDPEIIRKDKYLRDVKFFISNENLGNTLALALLEGRYLTKDDQRDFGGNEPGNIIITNSLKKALYGDDSALGQETNNGRIVGVVKDIMLDPTIPVDKQYGVFDNRSMEFIFTGRFYLLRVTPGQVETVRNKVTDTILAVQAERDIYRIITMAEHMKRFYRHDKGLAELFLLLCGLMLFVTAISSYAYSQFHISRQKKYIGIRRALGARKKDILLYVLTENWLVYSLGCTLGLMMALGFNILLSQYISLSKPDIMLFIFASVVIFIAGTVATLIPAIKTSNIPPVIATRTV</sequence>
<feature type="transmembrane region" description="Helical" evidence="7">
    <location>
        <begin position="335"/>
        <end position="356"/>
    </location>
</feature>
<keyword evidence="5 7" id="KW-0472">Membrane</keyword>
<evidence type="ECO:0000256" key="7">
    <source>
        <dbReference type="SAM" id="Phobius"/>
    </source>
</evidence>
<keyword evidence="3 7" id="KW-0812">Transmembrane</keyword>
<accession>A0A099KDI0</accession>
<dbReference type="InterPro" id="IPR050250">
    <property type="entry name" value="Macrolide_Exporter_MacB"/>
</dbReference>
<reference evidence="9 10" key="1">
    <citation type="submission" date="2014-08" db="EMBL/GenBank/DDBJ databases">
        <title>Genomic and Phenotypic Diversity of Colwellia psychrerythraea strains from Disparate Marine Basins.</title>
        <authorList>
            <person name="Techtmann S.M."/>
            <person name="Stelling S.C."/>
            <person name="Utturkar S.M."/>
            <person name="Alshibli N."/>
            <person name="Harris A."/>
            <person name="Brown S.D."/>
            <person name="Hazen T.C."/>
        </authorList>
    </citation>
    <scope>NUCLEOTIDE SEQUENCE [LARGE SCALE GENOMIC DNA]</scope>
    <source>
        <strain evidence="9 10">ND2E</strain>
    </source>
</reference>
<comment type="caution">
    <text evidence="9">The sequence shown here is derived from an EMBL/GenBank/DDBJ whole genome shotgun (WGS) entry which is preliminary data.</text>
</comment>
<organism evidence="9 10">
    <name type="scientific">Colwellia psychrerythraea</name>
    <name type="common">Vibrio psychroerythus</name>
    <dbReference type="NCBI Taxonomy" id="28229"/>
    <lineage>
        <taxon>Bacteria</taxon>
        <taxon>Pseudomonadati</taxon>
        <taxon>Pseudomonadota</taxon>
        <taxon>Gammaproteobacteria</taxon>
        <taxon>Alteromonadales</taxon>
        <taxon>Colwelliaceae</taxon>
        <taxon>Colwellia</taxon>
    </lineage>
</organism>
<feature type="transmembrane region" description="Helical" evidence="7">
    <location>
        <begin position="368"/>
        <end position="390"/>
    </location>
</feature>
<evidence type="ECO:0000256" key="5">
    <source>
        <dbReference type="ARBA" id="ARBA00023136"/>
    </source>
</evidence>
<evidence type="ECO:0000256" key="2">
    <source>
        <dbReference type="ARBA" id="ARBA00022475"/>
    </source>
</evidence>
<evidence type="ECO:0000256" key="4">
    <source>
        <dbReference type="ARBA" id="ARBA00022989"/>
    </source>
</evidence>
<gene>
    <name evidence="9" type="ORF">ND2E_0102</name>
</gene>
<dbReference type="EMBL" id="JQED01000042">
    <property type="protein sequence ID" value="KGJ88809.1"/>
    <property type="molecule type" value="Genomic_DNA"/>
</dbReference>
<dbReference type="OrthoDB" id="9770036at2"/>
<dbReference type="PATRIC" id="fig|28229.4.peg.3039"/>
<evidence type="ECO:0000256" key="6">
    <source>
        <dbReference type="ARBA" id="ARBA00038076"/>
    </source>
</evidence>
<dbReference type="InterPro" id="IPR003838">
    <property type="entry name" value="ABC3_permease_C"/>
</dbReference>
<feature type="transmembrane region" description="Helical" evidence="7">
    <location>
        <begin position="279"/>
        <end position="301"/>
    </location>
</feature>
<dbReference type="AlphaFoldDB" id="A0A099KDI0"/>
<dbReference type="Proteomes" id="UP000029843">
    <property type="component" value="Unassembled WGS sequence"/>
</dbReference>
<dbReference type="PANTHER" id="PTHR30572:SF4">
    <property type="entry name" value="ABC TRANSPORTER PERMEASE YTRF"/>
    <property type="match status" value="1"/>
</dbReference>
<evidence type="ECO:0000259" key="8">
    <source>
        <dbReference type="Pfam" id="PF02687"/>
    </source>
</evidence>
<dbReference type="GO" id="GO:0005886">
    <property type="term" value="C:plasma membrane"/>
    <property type="evidence" value="ECO:0007669"/>
    <property type="project" value="UniProtKB-SubCell"/>
</dbReference>
<keyword evidence="2" id="KW-1003">Cell membrane</keyword>
<comment type="similarity">
    <text evidence="6">Belongs to the ABC-4 integral membrane protein family.</text>
</comment>
<protein>
    <recommendedName>
        <fullName evidence="8">ABC3 transporter permease C-terminal domain-containing protein</fullName>
    </recommendedName>
</protein>
<dbReference type="GO" id="GO:0022857">
    <property type="term" value="F:transmembrane transporter activity"/>
    <property type="evidence" value="ECO:0007669"/>
    <property type="project" value="TreeGrafter"/>
</dbReference>
<dbReference type="RefSeq" id="WP_033094718.1">
    <property type="nucleotide sequence ID" value="NZ_JQED01000042.1"/>
</dbReference>
<feature type="domain" description="ABC3 transporter permease C-terminal" evidence="8">
    <location>
        <begin position="287"/>
        <end position="397"/>
    </location>
</feature>
<proteinExistence type="inferred from homology"/>
<comment type="subcellular location">
    <subcellularLocation>
        <location evidence="1">Cell membrane</location>
        <topology evidence="1">Multi-pass membrane protein</topology>
    </subcellularLocation>
</comment>
<evidence type="ECO:0000256" key="3">
    <source>
        <dbReference type="ARBA" id="ARBA00022692"/>
    </source>
</evidence>
<evidence type="ECO:0000313" key="9">
    <source>
        <dbReference type="EMBL" id="KGJ88809.1"/>
    </source>
</evidence>
<evidence type="ECO:0000256" key="1">
    <source>
        <dbReference type="ARBA" id="ARBA00004651"/>
    </source>
</evidence>
<dbReference type="Pfam" id="PF02687">
    <property type="entry name" value="FtsX"/>
    <property type="match status" value="1"/>
</dbReference>
<keyword evidence="4 7" id="KW-1133">Transmembrane helix</keyword>